<protein>
    <recommendedName>
        <fullName evidence="3">SGS domain-containing protein</fullName>
    </recommendedName>
</protein>
<gene>
    <name evidence="1" type="primary">A03g504190.1_BraROA</name>
    <name evidence="1" type="ORF">IGI04_011480</name>
</gene>
<dbReference type="PANTHER" id="PTHR45862">
    <property type="entry name" value="PROTEIN SGT1 HOMOLOG"/>
    <property type="match status" value="1"/>
</dbReference>
<dbReference type="Proteomes" id="UP000823674">
    <property type="component" value="Chromosome A03"/>
</dbReference>
<comment type="caution">
    <text evidence="1">The sequence shown here is derived from an EMBL/GenBank/DDBJ whole genome shotgun (WGS) entry which is preliminary data.</text>
</comment>
<evidence type="ECO:0008006" key="3">
    <source>
        <dbReference type="Google" id="ProtNLM"/>
    </source>
</evidence>
<proteinExistence type="predicted"/>
<dbReference type="EMBL" id="JADBGQ010000003">
    <property type="protein sequence ID" value="KAG5405361.1"/>
    <property type="molecule type" value="Genomic_DNA"/>
</dbReference>
<feature type="non-terminal residue" evidence="1">
    <location>
        <position position="1"/>
    </location>
</feature>
<evidence type="ECO:0000313" key="2">
    <source>
        <dbReference type="Proteomes" id="UP000823674"/>
    </source>
</evidence>
<keyword evidence="2" id="KW-1185">Reference proteome</keyword>
<name>A0ABQ7N366_BRACM</name>
<organism evidence="1 2">
    <name type="scientific">Brassica rapa subsp. trilocularis</name>
    <dbReference type="NCBI Taxonomy" id="1813537"/>
    <lineage>
        <taxon>Eukaryota</taxon>
        <taxon>Viridiplantae</taxon>
        <taxon>Streptophyta</taxon>
        <taxon>Embryophyta</taxon>
        <taxon>Tracheophyta</taxon>
        <taxon>Spermatophyta</taxon>
        <taxon>Magnoliopsida</taxon>
        <taxon>eudicotyledons</taxon>
        <taxon>Gunneridae</taxon>
        <taxon>Pentapetalae</taxon>
        <taxon>rosids</taxon>
        <taxon>malvids</taxon>
        <taxon>Brassicales</taxon>
        <taxon>Brassicaceae</taxon>
        <taxon>Brassiceae</taxon>
        <taxon>Brassica</taxon>
    </lineage>
</organism>
<accession>A0ABQ7N366</accession>
<reference evidence="1 2" key="1">
    <citation type="submission" date="2021-03" db="EMBL/GenBank/DDBJ databases">
        <authorList>
            <person name="King G.J."/>
            <person name="Bancroft I."/>
            <person name="Baten A."/>
            <person name="Bloomfield J."/>
            <person name="Borpatragohain P."/>
            <person name="He Z."/>
            <person name="Irish N."/>
            <person name="Irwin J."/>
            <person name="Liu K."/>
            <person name="Mauleon R.P."/>
            <person name="Moore J."/>
            <person name="Morris R."/>
            <person name="Ostergaard L."/>
            <person name="Wang B."/>
            <person name="Wells R."/>
        </authorList>
    </citation>
    <scope>NUCLEOTIDE SEQUENCE [LARGE SCALE GENOMIC DNA]</scope>
    <source>
        <strain evidence="1">R-o-18</strain>
        <tissue evidence="1">Leaf</tissue>
    </source>
</reference>
<sequence length="109" mass="12542">ILHLSIVTDVPREKKYHLKPRLLRKKDDKLEGDAALNKFFREIYLNSDEDMRSARANHLLQCFGILIESFAVLHNQQLESIGTTLSIDWKDVGAKKIESTLHDDLALKT</sequence>
<evidence type="ECO:0000313" key="1">
    <source>
        <dbReference type="EMBL" id="KAG5405361.1"/>
    </source>
</evidence>
<dbReference type="InterPro" id="IPR044563">
    <property type="entry name" value="Sgt1-like"/>
</dbReference>